<dbReference type="EC" id="2.7.1.108" evidence="3"/>
<comment type="similarity">
    <text evidence="2">Belongs to the polyprenol kinase family.</text>
</comment>
<dbReference type="GO" id="GO:0005789">
    <property type="term" value="C:endoplasmic reticulum membrane"/>
    <property type="evidence" value="ECO:0007669"/>
    <property type="project" value="UniProtKB-SubCell"/>
</dbReference>
<keyword evidence="9 10" id="KW-0472">Membrane</keyword>
<feature type="transmembrane region" description="Helical" evidence="10">
    <location>
        <begin position="179"/>
        <end position="196"/>
    </location>
</feature>
<feature type="chain" id="PRO_5003636650" description="dolichol kinase" evidence="11">
    <location>
        <begin position="23"/>
        <end position="444"/>
    </location>
</feature>
<dbReference type="STRING" id="574566.I0YU22"/>
<keyword evidence="7" id="KW-0256">Endoplasmic reticulum</keyword>
<evidence type="ECO:0000256" key="3">
    <source>
        <dbReference type="ARBA" id="ARBA00012132"/>
    </source>
</evidence>
<dbReference type="AlphaFoldDB" id="I0YU22"/>
<evidence type="ECO:0000313" key="12">
    <source>
        <dbReference type="EMBL" id="EIE21891.1"/>
    </source>
</evidence>
<dbReference type="eggNOG" id="KOG2468">
    <property type="taxonomic scope" value="Eukaryota"/>
</dbReference>
<feature type="transmembrane region" description="Helical" evidence="10">
    <location>
        <begin position="138"/>
        <end position="159"/>
    </location>
</feature>
<dbReference type="InterPro" id="IPR032974">
    <property type="entry name" value="Polypren_kinase"/>
</dbReference>
<name>I0YU22_COCSC</name>
<evidence type="ECO:0000256" key="11">
    <source>
        <dbReference type="SAM" id="SignalP"/>
    </source>
</evidence>
<feature type="transmembrane region" description="Helical" evidence="10">
    <location>
        <begin position="208"/>
        <end position="223"/>
    </location>
</feature>
<dbReference type="GeneID" id="17039876"/>
<gene>
    <name evidence="12" type="ORF">COCSUDRAFT_56338</name>
</gene>
<reference evidence="12 13" key="1">
    <citation type="journal article" date="2012" name="Genome Biol.">
        <title>The genome of the polar eukaryotic microalga coccomyxa subellipsoidea reveals traits of cold adaptation.</title>
        <authorList>
            <person name="Blanc G."/>
            <person name="Agarkova I."/>
            <person name="Grimwood J."/>
            <person name="Kuo A."/>
            <person name="Brueggeman A."/>
            <person name="Dunigan D."/>
            <person name="Gurnon J."/>
            <person name="Ladunga I."/>
            <person name="Lindquist E."/>
            <person name="Lucas S."/>
            <person name="Pangilinan J."/>
            <person name="Proschold T."/>
            <person name="Salamov A."/>
            <person name="Schmutz J."/>
            <person name="Weeks D."/>
            <person name="Yamada T."/>
            <person name="Claverie J.M."/>
            <person name="Grigoriev I."/>
            <person name="Van Etten J."/>
            <person name="Lomsadze A."/>
            <person name="Borodovsky M."/>
        </authorList>
    </citation>
    <scope>NUCLEOTIDE SEQUENCE [LARGE SCALE GENOMIC DNA]</scope>
    <source>
        <strain evidence="12 13">C-169</strain>
    </source>
</reference>
<dbReference type="Proteomes" id="UP000007264">
    <property type="component" value="Unassembled WGS sequence"/>
</dbReference>
<feature type="transmembrane region" description="Helical" evidence="10">
    <location>
        <begin position="269"/>
        <end position="290"/>
    </location>
</feature>
<dbReference type="EMBL" id="AGSI01000011">
    <property type="protein sequence ID" value="EIE21891.1"/>
    <property type="molecule type" value="Genomic_DNA"/>
</dbReference>
<keyword evidence="6" id="KW-0418">Kinase</keyword>
<feature type="transmembrane region" description="Helical" evidence="10">
    <location>
        <begin position="63"/>
        <end position="85"/>
    </location>
</feature>
<dbReference type="RefSeq" id="XP_005646435.1">
    <property type="nucleotide sequence ID" value="XM_005646378.1"/>
</dbReference>
<keyword evidence="11" id="KW-0732">Signal</keyword>
<evidence type="ECO:0000256" key="8">
    <source>
        <dbReference type="ARBA" id="ARBA00022989"/>
    </source>
</evidence>
<dbReference type="KEGG" id="csl:COCSUDRAFT_56338"/>
<evidence type="ECO:0000256" key="2">
    <source>
        <dbReference type="ARBA" id="ARBA00010794"/>
    </source>
</evidence>
<evidence type="ECO:0000313" key="13">
    <source>
        <dbReference type="Proteomes" id="UP000007264"/>
    </source>
</evidence>
<dbReference type="OrthoDB" id="377083at2759"/>
<dbReference type="PANTHER" id="PTHR13205">
    <property type="entry name" value="TRANSMEMBRANE PROTEIN 15-RELATED"/>
    <property type="match status" value="1"/>
</dbReference>
<dbReference type="PANTHER" id="PTHR13205:SF15">
    <property type="entry name" value="DOLICHOL KINASE"/>
    <property type="match status" value="1"/>
</dbReference>
<protein>
    <recommendedName>
        <fullName evidence="3">dolichol kinase</fullName>
        <ecNumber evidence="3">2.7.1.108</ecNumber>
    </recommendedName>
</protein>
<accession>I0YU22</accession>
<evidence type="ECO:0000256" key="9">
    <source>
        <dbReference type="ARBA" id="ARBA00023136"/>
    </source>
</evidence>
<evidence type="ECO:0000256" key="7">
    <source>
        <dbReference type="ARBA" id="ARBA00022824"/>
    </source>
</evidence>
<comment type="caution">
    <text evidence="12">The sequence shown here is derived from an EMBL/GenBank/DDBJ whole genome shotgun (WGS) entry which is preliminary data.</text>
</comment>
<evidence type="ECO:0000256" key="6">
    <source>
        <dbReference type="ARBA" id="ARBA00022777"/>
    </source>
</evidence>
<dbReference type="GO" id="GO:0043048">
    <property type="term" value="P:dolichyl monophosphate biosynthetic process"/>
    <property type="evidence" value="ECO:0007669"/>
    <property type="project" value="TreeGrafter"/>
</dbReference>
<proteinExistence type="inferred from homology"/>
<evidence type="ECO:0000256" key="5">
    <source>
        <dbReference type="ARBA" id="ARBA00022692"/>
    </source>
</evidence>
<evidence type="ECO:0000256" key="4">
    <source>
        <dbReference type="ARBA" id="ARBA00022679"/>
    </source>
</evidence>
<feature type="transmembrane region" description="Helical" evidence="10">
    <location>
        <begin position="343"/>
        <end position="361"/>
    </location>
</feature>
<feature type="signal peptide" evidence="11">
    <location>
        <begin position="1"/>
        <end position="22"/>
    </location>
</feature>
<evidence type="ECO:0000256" key="1">
    <source>
        <dbReference type="ARBA" id="ARBA00004477"/>
    </source>
</evidence>
<feature type="transmembrane region" description="Helical" evidence="10">
    <location>
        <begin position="229"/>
        <end position="248"/>
    </location>
</feature>
<comment type="subcellular location">
    <subcellularLocation>
        <location evidence="1">Endoplasmic reticulum membrane</location>
        <topology evidence="1">Multi-pass membrane protein</topology>
    </subcellularLocation>
</comment>
<sequence length="444" mass="46099">MVVGQAVALLLWDVLLLGASFAAGLLEAALPVKIQQDSQLAGSGGSEKPLGGLSNILVSRSDASLFVELLVFGALLTGLVVTQLLRALHAPANIPVKPDKEHAQGVNVAADGSREALAAGRKQQKGVKRREGVRRREGTRLGTVALLVAVLCLVLAAAVRPALWVLGFALGSWRRVALLGYWCLLLAGALPFMDWVSGRVPTIIVRKGYHVLAMALFTPALLLEPQLLSMSLAIAAALLVVAEVLRVGKVPLLGPKIHRFMTSFIDSRDAGPLLVSHFSLLAGMAAPVWLSAASSTPVGSCVPGLATAFSGIMILGVADSAASAIGRRFGRHRILGTGKTVEGTLGGVVCTLIAWLLLWPLCRCSGKERPVLLEGIMGGAGGEASLVSGRDLVGGLSSGLNQVSGGVALWAMIAATVASCLLEAATTQLDNIFLPLHHYAMVSA</sequence>
<dbReference type="GO" id="GO:0004168">
    <property type="term" value="F:dolichol kinase activity"/>
    <property type="evidence" value="ECO:0007669"/>
    <property type="project" value="UniProtKB-EC"/>
</dbReference>
<keyword evidence="13" id="KW-1185">Reference proteome</keyword>
<evidence type="ECO:0000256" key="10">
    <source>
        <dbReference type="SAM" id="Phobius"/>
    </source>
</evidence>
<keyword evidence="8 10" id="KW-1133">Transmembrane helix</keyword>
<keyword evidence="4" id="KW-0808">Transferase</keyword>
<organism evidence="12 13">
    <name type="scientific">Coccomyxa subellipsoidea (strain C-169)</name>
    <name type="common">Green microalga</name>
    <dbReference type="NCBI Taxonomy" id="574566"/>
    <lineage>
        <taxon>Eukaryota</taxon>
        <taxon>Viridiplantae</taxon>
        <taxon>Chlorophyta</taxon>
        <taxon>core chlorophytes</taxon>
        <taxon>Trebouxiophyceae</taxon>
        <taxon>Trebouxiophyceae incertae sedis</taxon>
        <taxon>Coccomyxaceae</taxon>
        <taxon>Coccomyxa</taxon>
        <taxon>Coccomyxa subellipsoidea</taxon>
    </lineage>
</organism>
<feature type="transmembrane region" description="Helical" evidence="10">
    <location>
        <begin position="302"/>
        <end position="322"/>
    </location>
</feature>
<keyword evidence="5 10" id="KW-0812">Transmembrane</keyword>